<dbReference type="RefSeq" id="WP_336920608.1">
    <property type="nucleotide sequence ID" value="NZ_JBANRN010000021.1"/>
</dbReference>
<sequence>MTLHPDSLLGIGRALNQPDTLGMSAFSAAREGLRLCYDLFGKMNDAELHLQAIAEPARRRQHPAEKGGRTEVSGNVRMVNGKPTRVVDADEFVTAAERAFARVGPAIDRRVKELEGYRETLASRVATALDHPTRKTPEGLALAAEVRAHIKGLKKPEQRMQFVATAIESGDVPTVAAVLHAQPFLSGLDPATHSTLRARAAAKFAPVDNAQLEATEAAIAHVTASGSTLVKRFGEVVALRNAPAAKAAKRLKALGDTGQ</sequence>
<keyword evidence="2" id="KW-1185">Reference proteome</keyword>
<evidence type="ECO:0000313" key="2">
    <source>
        <dbReference type="Proteomes" id="UP001595378"/>
    </source>
</evidence>
<comment type="caution">
    <text evidence="1">The sequence shown here is derived from an EMBL/GenBank/DDBJ whole genome shotgun (WGS) entry which is preliminary data.</text>
</comment>
<gene>
    <name evidence="1" type="ORF">ACFODK_07185</name>
</gene>
<name>A0ABV7EGY3_9SPHN</name>
<dbReference type="Proteomes" id="UP001595378">
    <property type="component" value="Unassembled WGS sequence"/>
</dbReference>
<organism evidence="1 2">
    <name type="scientific">Alteraurantiacibacter lauratis</name>
    <dbReference type="NCBI Taxonomy" id="2054627"/>
    <lineage>
        <taxon>Bacteria</taxon>
        <taxon>Pseudomonadati</taxon>
        <taxon>Pseudomonadota</taxon>
        <taxon>Alphaproteobacteria</taxon>
        <taxon>Sphingomonadales</taxon>
        <taxon>Erythrobacteraceae</taxon>
        <taxon>Alteraurantiacibacter</taxon>
    </lineage>
</organism>
<dbReference type="EMBL" id="JBHRSU010000023">
    <property type="protein sequence ID" value="MFC3100665.1"/>
    <property type="molecule type" value="Genomic_DNA"/>
</dbReference>
<evidence type="ECO:0000313" key="1">
    <source>
        <dbReference type="EMBL" id="MFC3100665.1"/>
    </source>
</evidence>
<reference evidence="2" key="1">
    <citation type="journal article" date="2019" name="Int. J. Syst. Evol. Microbiol.">
        <title>The Global Catalogue of Microorganisms (GCM) 10K type strain sequencing project: providing services to taxonomists for standard genome sequencing and annotation.</title>
        <authorList>
            <consortium name="The Broad Institute Genomics Platform"/>
            <consortium name="The Broad Institute Genome Sequencing Center for Infectious Disease"/>
            <person name="Wu L."/>
            <person name="Ma J."/>
        </authorList>
    </citation>
    <scope>NUCLEOTIDE SEQUENCE [LARGE SCALE GENOMIC DNA]</scope>
    <source>
        <strain evidence="2">KCTC 52606</strain>
    </source>
</reference>
<accession>A0ABV7EGY3</accession>
<protein>
    <recommendedName>
        <fullName evidence="3">DUF222 domain-containing protein</fullName>
    </recommendedName>
</protein>
<evidence type="ECO:0008006" key="3">
    <source>
        <dbReference type="Google" id="ProtNLM"/>
    </source>
</evidence>
<proteinExistence type="predicted"/>